<dbReference type="PANTHER" id="PTHR33823">
    <property type="entry name" value="RNA POLYMERASE-BINDING TRANSCRIPTION FACTOR DKSA-RELATED"/>
    <property type="match status" value="1"/>
</dbReference>
<dbReference type="Gene3D" id="1.20.120.910">
    <property type="entry name" value="DksA, coiled-coil domain"/>
    <property type="match status" value="1"/>
</dbReference>
<evidence type="ECO:0000256" key="1">
    <source>
        <dbReference type="ARBA" id="ARBA00022723"/>
    </source>
</evidence>
<evidence type="ECO:0000313" key="8">
    <source>
        <dbReference type="Proteomes" id="UP000186400"/>
    </source>
</evidence>
<evidence type="ECO:0000256" key="5">
    <source>
        <dbReference type="SAM" id="Coils"/>
    </source>
</evidence>
<keyword evidence="2" id="KW-0863">Zinc-finger</keyword>
<dbReference type="EMBL" id="FTMS01000008">
    <property type="protein sequence ID" value="SIQ40503.1"/>
    <property type="molecule type" value="Genomic_DNA"/>
</dbReference>
<name>A0A1N6SH71_9SPIO</name>
<accession>A0A1N6SH71</accession>
<dbReference type="GO" id="GO:0008270">
    <property type="term" value="F:zinc ion binding"/>
    <property type="evidence" value="ECO:0007669"/>
    <property type="project" value="UniProtKB-KW"/>
</dbReference>
<evidence type="ECO:0000256" key="3">
    <source>
        <dbReference type="ARBA" id="ARBA00022833"/>
    </source>
</evidence>
<keyword evidence="3" id="KW-0862">Zinc</keyword>
<evidence type="ECO:0000256" key="2">
    <source>
        <dbReference type="ARBA" id="ARBA00022771"/>
    </source>
</evidence>
<evidence type="ECO:0000313" key="7">
    <source>
        <dbReference type="EMBL" id="SIQ40503.1"/>
    </source>
</evidence>
<evidence type="ECO:0000259" key="6">
    <source>
        <dbReference type="Pfam" id="PF01258"/>
    </source>
</evidence>
<dbReference type="PANTHER" id="PTHR33823:SF4">
    <property type="entry name" value="GENERAL STRESS PROTEIN 16O"/>
    <property type="match status" value="1"/>
</dbReference>
<feature type="domain" description="Zinc finger DksA/TraR C4-type" evidence="6">
    <location>
        <begin position="130"/>
        <end position="161"/>
    </location>
</feature>
<dbReference type="STRING" id="159291.SAMN05920897_10885"/>
<gene>
    <name evidence="7" type="ORF">SAMN05920897_10885</name>
</gene>
<keyword evidence="1" id="KW-0479">Metal-binding</keyword>
<feature type="coiled-coil region" evidence="5">
    <location>
        <begin position="101"/>
        <end position="128"/>
    </location>
</feature>
<proteinExistence type="predicted"/>
<dbReference type="Pfam" id="PF01258">
    <property type="entry name" value="zf-dskA_traR"/>
    <property type="match status" value="1"/>
</dbReference>
<feature type="zinc finger region" description="dksA C4-type" evidence="4">
    <location>
        <begin position="133"/>
        <end position="157"/>
    </location>
</feature>
<protein>
    <submittedName>
        <fullName evidence="7">Transcriptional regulator, TraR/DksA family</fullName>
    </submittedName>
</protein>
<dbReference type="InterPro" id="IPR000962">
    <property type="entry name" value="Znf_DskA_TraR"/>
</dbReference>
<dbReference type="Proteomes" id="UP000186400">
    <property type="component" value="Unassembled WGS sequence"/>
</dbReference>
<dbReference type="PROSITE" id="PS51128">
    <property type="entry name" value="ZF_DKSA_2"/>
    <property type="match status" value="1"/>
</dbReference>
<keyword evidence="5" id="KW-0175">Coiled coil</keyword>
<dbReference type="SUPFAM" id="SSF57716">
    <property type="entry name" value="Glucocorticoid receptor-like (DNA-binding domain)"/>
    <property type="match status" value="1"/>
</dbReference>
<organism evidence="7 8">
    <name type="scientific">Alkalispirochaeta americana</name>
    <dbReference type="NCBI Taxonomy" id="159291"/>
    <lineage>
        <taxon>Bacteria</taxon>
        <taxon>Pseudomonadati</taxon>
        <taxon>Spirochaetota</taxon>
        <taxon>Spirochaetia</taxon>
        <taxon>Spirochaetales</taxon>
        <taxon>Spirochaetaceae</taxon>
        <taxon>Alkalispirochaeta</taxon>
    </lineage>
</organism>
<keyword evidence="8" id="KW-1185">Reference proteome</keyword>
<reference evidence="7 8" key="1">
    <citation type="submission" date="2017-01" db="EMBL/GenBank/DDBJ databases">
        <authorList>
            <person name="Mah S.A."/>
            <person name="Swanson W.J."/>
            <person name="Moy G.W."/>
            <person name="Vacquier V.D."/>
        </authorList>
    </citation>
    <scope>NUCLEOTIDE SEQUENCE [LARGE SCALE GENOMIC DNA]</scope>
    <source>
        <strain evidence="7 8">ASpG1</strain>
    </source>
</reference>
<evidence type="ECO:0000256" key="4">
    <source>
        <dbReference type="PROSITE-ProRule" id="PRU00510"/>
    </source>
</evidence>
<sequence length="164" mass="18526">MLYLKEYRKTRAIASNPDSGRGAGRQQSCTGKTSIPVLNTDLSGGYYAWMTKEDLLELAKRIEEETMATQQSIPYLTRESLPVEPSVALGRLTRMEAINDKGVNEEMLRQAQRRLERLNNATKRMKDGCYGLCIRCKKEIAFERLKAIPEALMCIACADKSSTR</sequence>
<dbReference type="AlphaFoldDB" id="A0A1N6SH71"/>